<evidence type="ECO:0000256" key="6">
    <source>
        <dbReference type="ARBA" id="ARBA00023136"/>
    </source>
</evidence>
<keyword evidence="7" id="KW-0175">Coiled coil</keyword>
<dbReference type="PANTHER" id="PTHR42878:SF15">
    <property type="entry name" value="BACTERIOPHYTOCHROME"/>
    <property type="match status" value="1"/>
</dbReference>
<evidence type="ECO:0000256" key="2">
    <source>
        <dbReference type="ARBA" id="ARBA00012438"/>
    </source>
</evidence>
<organism evidence="9 10">
    <name type="scientific">Hymenobacter fodinae</name>
    <dbReference type="NCBI Taxonomy" id="2510796"/>
    <lineage>
        <taxon>Bacteria</taxon>
        <taxon>Pseudomonadati</taxon>
        <taxon>Bacteroidota</taxon>
        <taxon>Cytophagia</taxon>
        <taxon>Cytophagales</taxon>
        <taxon>Hymenobacteraceae</taxon>
        <taxon>Hymenobacter</taxon>
    </lineage>
</organism>
<dbReference type="InterPro" id="IPR036097">
    <property type="entry name" value="HisK_dim/P_sf"/>
</dbReference>
<dbReference type="InterPro" id="IPR003594">
    <property type="entry name" value="HATPase_dom"/>
</dbReference>
<evidence type="ECO:0000256" key="4">
    <source>
        <dbReference type="ARBA" id="ARBA00022679"/>
    </source>
</evidence>
<dbReference type="PRINTS" id="PR00344">
    <property type="entry name" value="BCTRLSENSOR"/>
</dbReference>
<dbReference type="Pfam" id="PF08448">
    <property type="entry name" value="PAS_4"/>
    <property type="match status" value="4"/>
</dbReference>
<protein>
    <recommendedName>
        <fullName evidence="2">histidine kinase</fullName>
        <ecNumber evidence="2">2.7.13.3</ecNumber>
    </recommendedName>
</protein>
<dbReference type="InterPro" id="IPR035965">
    <property type="entry name" value="PAS-like_dom_sf"/>
</dbReference>
<dbReference type="InterPro" id="IPR004358">
    <property type="entry name" value="Sig_transdc_His_kin-like_C"/>
</dbReference>
<dbReference type="PANTHER" id="PTHR42878">
    <property type="entry name" value="TWO-COMPONENT HISTIDINE KINASE"/>
    <property type="match status" value="1"/>
</dbReference>
<evidence type="ECO:0000256" key="7">
    <source>
        <dbReference type="SAM" id="Coils"/>
    </source>
</evidence>
<dbReference type="Gene3D" id="1.10.287.130">
    <property type="match status" value="1"/>
</dbReference>
<dbReference type="InterPro" id="IPR013656">
    <property type="entry name" value="PAS_4"/>
</dbReference>
<evidence type="ECO:0000256" key="1">
    <source>
        <dbReference type="ARBA" id="ARBA00000085"/>
    </source>
</evidence>
<dbReference type="SMART" id="SM00091">
    <property type="entry name" value="PAS"/>
    <property type="match status" value="3"/>
</dbReference>
<dbReference type="AlphaFoldDB" id="A0A4Z0PCZ2"/>
<dbReference type="InterPro" id="IPR036890">
    <property type="entry name" value="HATPase_C_sf"/>
</dbReference>
<evidence type="ECO:0000313" key="9">
    <source>
        <dbReference type="EMBL" id="TGE10078.1"/>
    </source>
</evidence>
<keyword evidence="10" id="KW-1185">Reference proteome</keyword>
<evidence type="ECO:0000256" key="3">
    <source>
        <dbReference type="ARBA" id="ARBA00022553"/>
    </source>
</evidence>
<feature type="coiled-coil region" evidence="7">
    <location>
        <begin position="281"/>
        <end position="319"/>
    </location>
</feature>
<dbReference type="SMART" id="SM00387">
    <property type="entry name" value="HATPase_c"/>
    <property type="match status" value="1"/>
</dbReference>
<dbReference type="GO" id="GO:0000155">
    <property type="term" value="F:phosphorelay sensor kinase activity"/>
    <property type="evidence" value="ECO:0007669"/>
    <property type="project" value="InterPro"/>
</dbReference>
<dbReference type="GO" id="GO:0007234">
    <property type="term" value="P:osmosensory signaling via phosphorelay pathway"/>
    <property type="evidence" value="ECO:0007669"/>
    <property type="project" value="TreeGrafter"/>
</dbReference>
<dbReference type="OrthoDB" id="9766459at2"/>
<keyword evidence="3" id="KW-0597">Phosphoprotein</keyword>
<name>A0A4Z0PCZ2_9BACT</name>
<evidence type="ECO:0000259" key="8">
    <source>
        <dbReference type="PROSITE" id="PS50109"/>
    </source>
</evidence>
<dbReference type="InterPro" id="IPR050351">
    <property type="entry name" value="BphY/WalK/GraS-like"/>
</dbReference>
<dbReference type="EMBL" id="SRLA01000001">
    <property type="protein sequence ID" value="TGE10078.1"/>
    <property type="molecule type" value="Genomic_DNA"/>
</dbReference>
<evidence type="ECO:0000313" key="10">
    <source>
        <dbReference type="Proteomes" id="UP000298337"/>
    </source>
</evidence>
<dbReference type="InterPro" id="IPR003661">
    <property type="entry name" value="HisK_dim/P_dom"/>
</dbReference>
<dbReference type="Gene3D" id="3.30.565.10">
    <property type="entry name" value="Histidine kinase-like ATPase, C-terminal domain"/>
    <property type="match status" value="1"/>
</dbReference>
<dbReference type="Pfam" id="PF02518">
    <property type="entry name" value="HATPase_c"/>
    <property type="match status" value="1"/>
</dbReference>
<dbReference type="RefSeq" id="WP_135431379.1">
    <property type="nucleotide sequence ID" value="NZ_SRLA01000001.1"/>
</dbReference>
<sequence>MSAAETVLPADVVEPTGFLHTLLSMSLTAVAVLRPLYHPTQAVIQDFAWVSLNEAGQRMLQQPEHPSLSLLTLFPTAKADGVFAKCCLAYETGERQHSQTNYQADGLDGYFLLVAQRYENVLVVNFTDTNDQPRTPVEQALRESQTREQEARAEAELRRQQLHHVLEQAPAMICIFDGPTHIFQFVNPPYQALVGDRPLIGKPIAEAMPELTGQPIFALLDQVYQTGETYYAHEMLVQLDHANEGRTELEKRYYNFIYQARRDVTGTIDGILVFAYEVTPQVQARQQVEQLNHELEARVQERTRQLRQQSQRLERLVQEAPAAIALLDGPNLVFELLNEDYQALFPERTLLGKPVVEALPELLNTPLGEVLQQVYHTGETFEGQEFPIPFVGPDGQEQNRYFDFIYQARYDVAGAIDGILVFGFDVTERVQRRQQTEMLQTQLLASAEQRARLRQDVLQVFQQAPLAVLVMRGSTHVVDYINDYGIELIEGREIIGKPLAEVLPNMLNQGFIPLLDQVYHTGKTQRGQEVLLLADQPDGQPPQPYYFTYTYQAYEEEGQRVGVAIFATEVSQQVAARQAIEAGAQRLRLLTDALPVLIGYLDQERRYQFANEAYRAWFNQDPAALLGRHVWDIVGEQAYAAAAGYIDRALAGERVSFEATMPYRPDFTRHIRTDFIPDVQAGAVVGFYTLVTDVTEQVVARQQVEALNQELQARNALIEASNAQLTHANADLDTFIYTASHDLRMPVANIDGLVTALRQELREEAVTTCAVEYILDLMDNAVARFQTTIGHLTDIVHQQQGWEQGRQRIDVAAMVEDIRLDLAPLLAAAQAELQVTVEECPVLHGSPKDVRSIIFNLLSNALKYHDPARPARVHLHTTCNAQWAELCVQDNGLGLTAEQQGKLFGLFTRLHDHVDGSGVGLYSIKRLVENRGGSIRVESEVGVGSTFRVQLPV</sequence>
<dbReference type="GO" id="GO:0016020">
    <property type="term" value="C:membrane"/>
    <property type="evidence" value="ECO:0007669"/>
    <property type="project" value="UniProtKB-SubCell"/>
</dbReference>
<dbReference type="SUPFAM" id="SSF47384">
    <property type="entry name" value="Homodimeric domain of signal transducing histidine kinase"/>
    <property type="match status" value="1"/>
</dbReference>
<dbReference type="SUPFAM" id="SSF55874">
    <property type="entry name" value="ATPase domain of HSP90 chaperone/DNA topoisomerase II/histidine kinase"/>
    <property type="match status" value="1"/>
</dbReference>
<dbReference type="PROSITE" id="PS50109">
    <property type="entry name" value="HIS_KIN"/>
    <property type="match status" value="1"/>
</dbReference>
<feature type="domain" description="Histidine kinase" evidence="8">
    <location>
        <begin position="738"/>
        <end position="953"/>
    </location>
</feature>
<dbReference type="InterPro" id="IPR005467">
    <property type="entry name" value="His_kinase_dom"/>
</dbReference>
<comment type="caution">
    <text evidence="9">The sequence shown here is derived from an EMBL/GenBank/DDBJ whole genome shotgun (WGS) entry which is preliminary data.</text>
</comment>
<dbReference type="GO" id="GO:0000156">
    <property type="term" value="F:phosphorelay response regulator activity"/>
    <property type="evidence" value="ECO:0007669"/>
    <property type="project" value="TreeGrafter"/>
</dbReference>
<dbReference type="GO" id="GO:0030295">
    <property type="term" value="F:protein kinase activator activity"/>
    <property type="evidence" value="ECO:0007669"/>
    <property type="project" value="TreeGrafter"/>
</dbReference>
<dbReference type="EC" id="2.7.13.3" evidence="2"/>
<dbReference type="SUPFAM" id="SSF55785">
    <property type="entry name" value="PYP-like sensor domain (PAS domain)"/>
    <property type="match status" value="4"/>
</dbReference>
<proteinExistence type="predicted"/>
<dbReference type="Proteomes" id="UP000298337">
    <property type="component" value="Unassembled WGS sequence"/>
</dbReference>
<dbReference type="Gene3D" id="3.30.450.20">
    <property type="entry name" value="PAS domain"/>
    <property type="match status" value="4"/>
</dbReference>
<gene>
    <name evidence="9" type="ORF">EU556_04455</name>
</gene>
<keyword evidence="4" id="KW-0808">Transferase</keyword>
<keyword evidence="5" id="KW-0418">Kinase</keyword>
<keyword evidence="6" id="KW-0472">Membrane</keyword>
<evidence type="ECO:0000256" key="5">
    <source>
        <dbReference type="ARBA" id="ARBA00022777"/>
    </source>
</evidence>
<dbReference type="CDD" id="cd00082">
    <property type="entry name" value="HisKA"/>
    <property type="match status" value="1"/>
</dbReference>
<reference evidence="9 10" key="1">
    <citation type="submission" date="2019-04" db="EMBL/GenBank/DDBJ databases">
        <authorList>
            <person name="Feng G."/>
            <person name="Zhang J."/>
            <person name="Zhu H."/>
        </authorList>
    </citation>
    <scope>NUCLEOTIDE SEQUENCE [LARGE SCALE GENOMIC DNA]</scope>
    <source>
        <strain evidence="9 10">92R-1</strain>
    </source>
</reference>
<comment type="catalytic activity">
    <reaction evidence="1">
        <text>ATP + protein L-histidine = ADP + protein N-phospho-L-histidine.</text>
        <dbReference type="EC" id="2.7.13.3"/>
    </reaction>
</comment>
<accession>A0A4Z0PCZ2</accession>
<dbReference type="InterPro" id="IPR000014">
    <property type="entry name" value="PAS"/>
</dbReference>